<keyword evidence="2" id="KW-1185">Reference proteome</keyword>
<accession>A0AAV2PIX7</accession>
<dbReference type="AlphaFoldDB" id="A0AAV2PIX7"/>
<dbReference type="PANTHER" id="PTHR46704:SF1">
    <property type="entry name" value="TELOMERE LENGTH REGULATION PROTEIN TEL2 HOMOLOG"/>
    <property type="match status" value="1"/>
</dbReference>
<organism evidence="1 2">
    <name type="scientific">Meganyctiphanes norvegica</name>
    <name type="common">Northern krill</name>
    <name type="synonym">Thysanopoda norvegica</name>
    <dbReference type="NCBI Taxonomy" id="48144"/>
    <lineage>
        <taxon>Eukaryota</taxon>
        <taxon>Metazoa</taxon>
        <taxon>Ecdysozoa</taxon>
        <taxon>Arthropoda</taxon>
        <taxon>Crustacea</taxon>
        <taxon>Multicrustacea</taxon>
        <taxon>Malacostraca</taxon>
        <taxon>Eumalacostraca</taxon>
        <taxon>Eucarida</taxon>
        <taxon>Euphausiacea</taxon>
        <taxon>Euphausiidae</taxon>
        <taxon>Meganyctiphanes</taxon>
    </lineage>
</organism>
<dbReference type="PANTHER" id="PTHR46704">
    <property type="entry name" value="CXC DOMAIN-CONTAINING PROTEIN-RELATED"/>
    <property type="match status" value="1"/>
</dbReference>
<sequence>MFLTENVAYAIVDYCRTKSTEAINDTNPDVEHYILDGESLLHRLPWKRGDSYGAIAQSYADFTIAHYGLATVVFDGYVGDPSIKDNTHQRRGQYIHPVVKFTAETEFFGKRDEFLSRVCNKQHCINLLSAELKERGCNIIQASGDADVDIVKPSIETARHKTAALIGEDTDLLILLLYQANANFKDLYFYSDIKAKETKVYHINCMKNLIGNELCAQLLFIHAFTGCNTTSRIFGIGKKSVFQKLLKGNSNLQSCANIFVSPNQSIDSIAKLGLQAMSIIFEGGG</sequence>
<evidence type="ECO:0000313" key="2">
    <source>
        <dbReference type="Proteomes" id="UP001497623"/>
    </source>
</evidence>
<dbReference type="SUPFAM" id="SSF88723">
    <property type="entry name" value="PIN domain-like"/>
    <property type="match status" value="1"/>
</dbReference>
<gene>
    <name evidence="1" type="ORF">MNOR_LOCUS767</name>
</gene>
<name>A0AAV2PIX7_MEGNR</name>
<protein>
    <submittedName>
        <fullName evidence="1">Uncharacterized protein</fullName>
    </submittedName>
</protein>
<reference evidence="1 2" key="1">
    <citation type="submission" date="2024-05" db="EMBL/GenBank/DDBJ databases">
        <authorList>
            <person name="Wallberg A."/>
        </authorList>
    </citation>
    <scope>NUCLEOTIDE SEQUENCE [LARGE SCALE GENOMIC DNA]</scope>
</reference>
<proteinExistence type="predicted"/>
<evidence type="ECO:0000313" key="1">
    <source>
        <dbReference type="EMBL" id="CAL4059724.1"/>
    </source>
</evidence>
<dbReference type="InterPro" id="IPR029060">
    <property type="entry name" value="PIN-like_dom_sf"/>
</dbReference>
<dbReference type="Proteomes" id="UP001497623">
    <property type="component" value="Unassembled WGS sequence"/>
</dbReference>
<dbReference type="EMBL" id="CAXKWB010000180">
    <property type="protein sequence ID" value="CAL4059724.1"/>
    <property type="molecule type" value="Genomic_DNA"/>
</dbReference>
<comment type="caution">
    <text evidence="1">The sequence shown here is derived from an EMBL/GenBank/DDBJ whole genome shotgun (WGS) entry which is preliminary data.</text>
</comment>